<dbReference type="PANTHER" id="PTHR28641:SF1">
    <property type="entry name" value="MALONYL-COA DECARBOXYLASE, MITOCHONDRIAL"/>
    <property type="match status" value="1"/>
</dbReference>
<feature type="domain" description="Malonyl-CoA decarboxylase C-terminal" evidence="1">
    <location>
        <begin position="170"/>
        <end position="431"/>
    </location>
</feature>
<keyword evidence="4" id="KW-1185">Reference proteome</keyword>
<gene>
    <name evidence="3" type="ORF">E4Q23_19935</name>
</gene>
<comment type="caution">
    <text evidence="3">The sequence shown here is derived from an EMBL/GenBank/DDBJ whole genome shotgun (WGS) entry which is preliminary data.</text>
</comment>
<evidence type="ECO:0000313" key="3">
    <source>
        <dbReference type="EMBL" id="NMQ29831.1"/>
    </source>
</evidence>
<protein>
    <submittedName>
        <fullName evidence="3">Malonyl-CoA decarboxylase</fullName>
    </submittedName>
</protein>
<dbReference type="EMBL" id="SPMY01000072">
    <property type="protein sequence ID" value="NMQ29831.1"/>
    <property type="molecule type" value="Genomic_DNA"/>
</dbReference>
<dbReference type="InterPro" id="IPR007956">
    <property type="entry name" value="Malonyl_CoA_deC_C"/>
</dbReference>
<name>A0ABX1TZX8_9PROT</name>
<evidence type="ECO:0000259" key="1">
    <source>
        <dbReference type="Pfam" id="PF05292"/>
    </source>
</evidence>
<accession>A0ABX1TZX8</accession>
<feature type="domain" description="Malonyl-CoA decarboxylase N-terminal" evidence="2">
    <location>
        <begin position="80"/>
        <end position="167"/>
    </location>
</feature>
<dbReference type="Proteomes" id="UP000749010">
    <property type="component" value="Unassembled WGS sequence"/>
</dbReference>
<evidence type="ECO:0000259" key="2">
    <source>
        <dbReference type="Pfam" id="PF17408"/>
    </source>
</evidence>
<dbReference type="PANTHER" id="PTHR28641">
    <property type="match status" value="1"/>
</dbReference>
<evidence type="ECO:0000313" key="4">
    <source>
        <dbReference type="Proteomes" id="UP000749010"/>
    </source>
</evidence>
<dbReference type="Gene3D" id="1.20.140.90">
    <property type="entry name" value="Malonyl-CoA decarboxylase, oligemerization domain"/>
    <property type="match status" value="1"/>
</dbReference>
<dbReference type="Gene3D" id="3.40.630.150">
    <property type="entry name" value="Malonyl-CoA decarboxylase, catalytic domain"/>
    <property type="match status" value="1"/>
</dbReference>
<dbReference type="Pfam" id="PF17408">
    <property type="entry name" value="MCD_N"/>
    <property type="match status" value="1"/>
</dbReference>
<sequence>MSEGFVVRGLRRVRKLLESPGPLELEGKPLGRVRDLLRECASGVGGEVSVRQRAALLSETYQHLNDDGRTTFLSTIANDFGPDPQSVARAHADYQAAVGSDQQWTAESALRKAMRSSRLRILTQFNALPQGVKFLVDLRADLLRFLDKDPALRSLDRELESRLSAWFDVGFLELQRITWSSPAALLEKLIQYEAVHEIRSWSDLKNRLDSDRRCYAFFHPRMPMEPLIFVEVALTEHLADNVQALLDEHAPVFDAQRANTAIFYSISNTQPGLRGVSFGNFLLKRVVDDLKRDYPKLTNFATLSPLPNFRRWAESQPEAWPKAFTDADLAKIKRRLPPEMAPIASAADLAALLSAQNWAADEQLAASLQHGLTRLAARYLLTARKGEQAYDPVARFHLGNGARIERLNYLADTSARGGQQSYGLMVNYVYDPDTIEENVEAFSRSGEIAAATAIRRSARD</sequence>
<dbReference type="InterPro" id="IPR035372">
    <property type="entry name" value="MCD_N"/>
</dbReference>
<dbReference type="InterPro" id="IPR038917">
    <property type="entry name" value="Malonyl_CoA_deC"/>
</dbReference>
<dbReference type="Pfam" id="PF05292">
    <property type="entry name" value="MCD"/>
    <property type="match status" value="1"/>
</dbReference>
<dbReference type="RefSeq" id="WP_169068287.1">
    <property type="nucleotide sequence ID" value="NZ_SPMY01000072.1"/>
</dbReference>
<dbReference type="InterPro" id="IPR038351">
    <property type="entry name" value="MCD_N_sf"/>
</dbReference>
<reference evidence="3 4" key="1">
    <citation type="submission" date="2019-03" db="EMBL/GenBank/DDBJ databases">
        <title>Metabolic reconstructions from genomes of highly enriched 'Candidatus Accumulibacter' and 'Candidatus Competibacter' bioreactor populations.</title>
        <authorList>
            <person name="Annavajhala M.K."/>
            <person name="Welles L."/>
            <person name="Abbas B."/>
            <person name="Sorokin D."/>
            <person name="Park H."/>
            <person name="Van Loosdrecht M."/>
            <person name="Chandran K."/>
        </authorList>
    </citation>
    <scope>NUCLEOTIDE SEQUENCE [LARGE SCALE GENOMIC DNA]</scope>
    <source>
        <strain evidence="3 4">SBR_S</strain>
    </source>
</reference>
<dbReference type="InterPro" id="IPR042303">
    <property type="entry name" value="Malonyl_CoA_deC_C_sf"/>
</dbReference>
<proteinExistence type="predicted"/>
<organism evidence="3 4">
    <name type="scientific">Candidatus Accumulibacter phosphatis</name>
    <dbReference type="NCBI Taxonomy" id="327160"/>
    <lineage>
        <taxon>Bacteria</taxon>
        <taxon>Pseudomonadati</taxon>
        <taxon>Pseudomonadota</taxon>
        <taxon>Betaproteobacteria</taxon>
        <taxon>Candidatus Accumulibacter</taxon>
    </lineage>
</organism>